<feature type="region of interest" description="Disordered" evidence="7">
    <location>
        <begin position="141"/>
        <end position="186"/>
    </location>
</feature>
<dbReference type="RefSeq" id="WP_015010786.1">
    <property type="nucleotide sequence ID" value="NC_018704.1"/>
</dbReference>
<keyword evidence="3 6" id="KW-0808">Transferase</keyword>
<evidence type="ECO:0000256" key="5">
    <source>
        <dbReference type="ARBA" id="ARBA00023163"/>
    </source>
</evidence>
<evidence type="ECO:0000313" key="9">
    <source>
        <dbReference type="EMBL" id="BAM48200.1"/>
    </source>
</evidence>
<dbReference type="GO" id="GO:0000428">
    <property type="term" value="C:DNA-directed RNA polymerase complex"/>
    <property type="evidence" value="ECO:0007669"/>
    <property type="project" value="UniProtKB-KW"/>
</dbReference>
<evidence type="ECO:0000313" key="10">
    <source>
        <dbReference type="Proteomes" id="UP000006294"/>
    </source>
</evidence>
<name>K0J042_AMPXN</name>
<keyword evidence="2 6" id="KW-0240">DNA-directed RNA polymerase</keyword>
<sequence>MSIANTNRENLQEYSMIELAILVLEKTNKALNYREIFNQVADIKGYSESERHSNLALFYTDLNLDGRFLTLGGGEWGLKKWYSVEQIDEVIQIEATPKKRKKKKKVVDPVEDDPIIDDADEDLTEVPLDIVGAAYKNTINDDDEDTLTLSDDIIDEEDFDDYDEDLDDEEDEDLDDEDDYDDEDEL</sequence>
<feature type="domain" description="HTH HARE-type" evidence="8">
    <location>
        <begin position="14"/>
        <end position="81"/>
    </location>
</feature>
<comment type="function">
    <text evidence="6">Participates in both the initiation and recycling phases of transcription. In the presence of the delta subunit, RNAP displays an increased specificity of transcription, a decreased affinity for nucleic acids, and an increased efficiency of RNA synthesis because of enhanced recycling.</text>
</comment>
<dbReference type="KEGG" id="axl:AXY_20680"/>
<dbReference type="GO" id="GO:0006355">
    <property type="term" value="P:regulation of DNA-templated transcription"/>
    <property type="evidence" value="ECO:0007669"/>
    <property type="project" value="UniProtKB-UniRule"/>
</dbReference>
<evidence type="ECO:0000256" key="6">
    <source>
        <dbReference type="HAMAP-Rule" id="MF_00357"/>
    </source>
</evidence>
<dbReference type="Pfam" id="PF05066">
    <property type="entry name" value="HARE-HTH"/>
    <property type="match status" value="1"/>
</dbReference>
<comment type="similarity">
    <text evidence="1 6">Belongs to the RpoE family.</text>
</comment>
<evidence type="ECO:0000256" key="3">
    <source>
        <dbReference type="ARBA" id="ARBA00022679"/>
    </source>
</evidence>
<evidence type="ECO:0000256" key="1">
    <source>
        <dbReference type="ARBA" id="ARBA00009828"/>
    </source>
</evidence>
<keyword evidence="4 6" id="KW-0548">Nucleotidyltransferase</keyword>
<dbReference type="GO" id="GO:0003899">
    <property type="term" value="F:DNA-directed RNA polymerase activity"/>
    <property type="evidence" value="ECO:0007669"/>
    <property type="project" value="UniProtKB-UniRule"/>
</dbReference>
<gene>
    <name evidence="6 9" type="primary">rpoE</name>
    <name evidence="9" type="ordered locus">AXY_20680</name>
</gene>
<dbReference type="eggNOG" id="COG3343">
    <property type="taxonomic scope" value="Bacteria"/>
</dbReference>
<organism evidence="9 10">
    <name type="scientific">Amphibacillus xylanus (strain ATCC 51415 / DSM 6626 / JCM 7361 / LMG 17667 / NBRC 15112 / Ep01)</name>
    <dbReference type="NCBI Taxonomy" id="698758"/>
    <lineage>
        <taxon>Bacteria</taxon>
        <taxon>Bacillati</taxon>
        <taxon>Bacillota</taxon>
        <taxon>Bacilli</taxon>
        <taxon>Bacillales</taxon>
        <taxon>Bacillaceae</taxon>
        <taxon>Amphibacillus</taxon>
    </lineage>
</organism>
<dbReference type="NCBIfam" id="TIGR04567">
    <property type="entry name" value="RNAP_delt_lowGC"/>
    <property type="match status" value="1"/>
</dbReference>
<dbReference type="OrthoDB" id="401223at2"/>
<dbReference type="PATRIC" id="fig|698758.3.peg.2074"/>
<protein>
    <recommendedName>
        <fullName evidence="6">Probable DNA-directed RNA polymerase subunit delta</fullName>
    </recommendedName>
    <alternativeName>
        <fullName evidence="6">RNAP delta factor</fullName>
    </alternativeName>
</protein>
<dbReference type="PROSITE" id="PS51913">
    <property type="entry name" value="HTH_HARE"/>
    <property type="match status" value="1"/>
</dbReference>
<dbReference type="STRING" id="698758.AXY_20680"/>
<dbReference type="InterPro" id="IPR029757">
    <property type="entry name" value="RpoE"/>
</dbReference>
<evidence type="ECO:0000256" key="2">
    <source>
        <dbReference type="ARBA" id="ARBA00022478"/>
    </source>
</evidence>
<dbReference type="EMBL" id="AP012050">
    <property type="protein sequence ID" value="BAM48200.1"/>
    <property type="molecule type" value="Genomic_DNA"/>
</dbReference>
<keyword evidence="10" id="KW-1185">Reference proteome</keyword>
<proteinExistence type="inferred from homology"/>
<evidence type="ECO:0000259" key="8">
    <source>
        <dbReference type="PROSITE" id="PS51913"/>
    </source>
</evidence>
<dbReference type="AlphaFoldDB" id="K0J042"/>
<keyword evidence="5 6" id="KW-0804">Transcription</keyword>
<dbReference type="InterPro" id="IPR038087">
    <property type="entry name" value="RNAP_delta_N_dom_sf"/>
</dbReference>
<dbReference type="Gene3D" id="1.10.10.1250">
    <property type="entry name" value="RNA polymerase, subunit delta, N-terminal domain"/>
    <property type="match status" value="1"/>
</dbReference>
<accession>K0J042</accession>
<evidence type="ECO:0000256" key="4">
    <source>
        <dbReference type="ARBA" id="ARBA00022695"/>
    </source>
</evidence>
<reference evidence="9 10" key="1">
    <citation type="submission" date="2011-01" db="EMBL/GenBank/DDBJ databases">
        <title>Whole genome sequence of Amphibacillus xylinus NBRC 15112.</title>
        <authorList>
            <person name="Nakazawa H."/>
            <person name="Katano Y."/>
            <person name="Nakamura S."/>
            <person name="Sasagawa M."/>
            <person name="Fukada J."/>
            <person name="Arai T."/>
            <person name="Sasakura N."/>
            <person name="Mochizuki D."/>
            <person name="Hosoyama A."/>
            <person name="Harada K."/>
            <person name="Horikawa H."/>
            <person name="Kato Y."/>
            <person name="Harada T."/>
            <person name="Sasaki K."/>
            <person name="Sekiguchi M."/>
            <person name="Hodoyama M."/>
            <person name="Nishiko R."/>
            <person name="Narita H."/>
            <person name="Hanamaki A."/>
            <person name="Hata C."/>
            <person name="Konno Y."/>
            <person name="Niimura Y."/>
            <person name="Yamazaki S."/>
            <person name="Fujita N."/>
        </authorList>
    </citation>
    <scope>NUCLEOTIDE SEQUENCE [LARGE SCALE GENOMIC DNA]</scope>
    <source>
        <strain evidence="10">ATCC 51415 / DSM 6626 / JCM 7361 / LMG 17667 / NBRC 15112 / Ep01</strain>
    </source>
</reference>
<comment type="subunit">
    <text evidence="6">RNAP is composed of a core of 2 alpha, a beta and a beta' subunits. The core is associated with a delta subunit and one of several sigma factors.</text>
</comment>
<dbReference type="InterPro" id="IPR007759">
    <property type="entry name" value="Asxl_HARE-HTH"/>
</dbReference>
<dbReference type="HOGENOM" id="CLU_116648_1_0_9"/>
<dbReference type="HAMAP" id="MF_00357">
    <property type="entry name" value="RNApol_bact_RpoE"/>
    <property type="match status" value="1"/>
</dbReference>
<evidence type="ECO:0000256" key="7">
    <source>
        <dbReference type="SAM" id="MobiDB-lite"/>
    </source>
</evidence>
<dbReference type="GO" id="GO:0006351">
    <property type="term" value="P:DNA-templated transcription"/>
    <property type="evidence" value="ECO:0007669"/>
    <property type="project" value="InterPro"/>
</dbReference>
<dbReference type="Proteomes" id="UP000006294">
    <property type="component" value="Chromosome"/>
</dbReference>